<keyword evidence="2" id="KW-0067">ATP-binding</keyword>
<name>A0A314KV47_NICAT</name>
<dbReference type="AlphaFoldDB" id="A0A314KV47"/>
<dbReference type="Proteomes" id="UP000187609">
    <property type="component" value="Unassembled WGS sequence"/>
</dbReference>
<dbReference type="EMBL" id="MJEQ01000946">
    <property type="protein sequence ID" value="OIT33085.1"/>
    <property type="molecule type" value="Genomic_DNA"/>
</dbReference>
<evidence type="ECO:0000313" key="3">
    <source>
        <dbReference type="EMBL" id="OIT33085.1"/>
    </source>
</evidence>
<dbReference type="GO" id="GO:0140662">
    <property type="term" value="F:ATP-dependent protein folding chaperone"/>
    <property type="evidence" value="ECO:0007669"/>
    <property type="project" value="InterPro"/>
</dbReference>
<dbReference type="Gramene" id="OIT33085">
    <property type="protein sequence ID" value="OIT33085"/>
    <property type="gene ID" value="A4A49_25782"/>
</dbReference>
<dbReference type="InterPro" id="IPR013126">
    <property type="entry name" value="Hsp_70_fam"/>
</dbReference>
<dbReference type="Pfam" id="PF02353">
    <property type="entry name" value="CMAS"/>
    <property type="match status" value="1"/>
</dbReference>
<protein>
    <submittedName>
        <fullName evidence="3">Uncharacterized protein</fullName>
    </submittedName>
</protein>
<dbReference type="Gene3D" id="3.30.420.40">
    <property type="match status" value="1"/>
</dbReference>
<proteinExistence type="predicted"/>
<sequence length="459" mass="52192">MEFGCKMFETNPEKDNFAAFCGPNRAVTTAHTIFDDTMVRYKYAYSFDLGSTTRYPESRSDILIRGGITLMHKIKCLNLRFDPGVYIVVDVPTLSFEMCNDLSSVQHIAYPLRKSRGCIILLEVGSLFTFNRPYWSYSINISLVVHDMQFYWKIPTQANCDIADAFIHGDFSFVATIEGLLNLVTIRVTISDLKAFVTRFNRKRIWWTPLLFVVVLSSETSFIQYVSDQNTFPYDMRNELFSLFLDVTVSYSCAIIESVDDDLKVVQLCAHSLFVEKSRIRKAYHIVEIGFVRESLVTEIDKPPGYNTTTLLQRDVVDDREISTKKWEPALFCGCWIELANLLAILKLVLVNFPDSRDSTTFPVKYVVSSCTLHVNRYLIAKYAKDSCKQVATQLIYLGEKYFAAEEILFMGLIGMKEIQCQATKVAGATVDFNVMQVITKPIAAAIAYGLDTNVSKLP</sequence>
<dbReference type="InterPro" id="IPR043129">
    <property type="entry name" value="ATPase_NBD"/>
</dbReference>
<keyword evidence="4" id="KW-1185">Reference proteome</keyword>
<dbReference type="InterPro" id="IPR029063">
    <property type="entry name" value="SAM-dependent_MTases_sf"/>
</dbReference>
<keyword evidence="1" id="KW-0547">Nucleotide-binding</keyword>
<reference evidence="3" key="1">
    <citation type="submission" date="2016-11" db="EMBL/GenBank/DDBJ databases">
        <title>The genome of Nicotiana attenuata.</title>
        <authorList>
            <person name="Xu S."/>
            <person name="Brockmoeller T."/>
            <person name="Gaquerel E."/>
            <person name="Navarro A."/>
            <person name="Kuhl H."/>
            <person name="Gase K."/>
            <person name="Ling Z."/>
            <person name="Zhou W."/>
            <person name="Kreitzer C."/>
            <person name="Stanke M."/>
            <person name="Tang H."/>
            <person name="Lyons E."/>
            <person name="Pandey P."/>
            <person name="Pandey S.P."/>
            <person name="Timmermann B."/>
            <person name="Baldwin I.T."/>
        </authorList>
    </citation>
    <scope>NUCLEOTIDE SEQUENCE [LARGE SCALE GENOMIC DNA]</scope>
    <source>
        <strain evidence="3">UT</strain>
    </source>
</reference>
<dbReference type="GO" id="GO:0005524">
    <property type="term" value="F:ATP binding"/>
    <property type="evidence" value="ECO:0007669"/>
    <property type="project" value="UniProtKB-KW"/>
</dbReference>
<gene>
    <name evidence="3" type="ORF">A4A49_25782</name>
</gene>
<accession>A0A314KV47</accession>
<dbReference type="SUPFAM" id="SSF53067">
    <property type="entry name" value="Actin-like ATPase domain"/>
    <property type="match status" value="1"/>
</dbReference>
<comment type="caution">
    <text evidence="3">The sequence shown here is derived from an EMBL/GenBank/DDBJ whole genome shotgun (WGS) entry which is preliminary data.</text>
</comment>
<evidence type="ECO:0000256" key="2">
    <source>
        <dbReference type="ARBA" id="ARBA00022840"/>
    </source>
</evidence>
<dbReference type="Pfam" id="PF00012">
    <property type="entry name" value="HSP70"/>
    <property type="match status" value="1"/>
</dbReference>
<organism evidence="3 4">
    <name type="scientific">Nicotiana attenuata</name>
    <name type="common">Coyote tobacco</name>
    <dbReference type="NCBI Taxonomy" id="49451"/>
    <lineage>
        <taxon>Eukaryota</taxon>
        <taxon>Viridiplantae</taxon>
        <taxon>Streptophyta</taxon>
        <taxon>Embryophyta</taxon>
        <taxon>Tracheophyta</taxon>
        <taxon>Spermatophyta</taxon>
        <taxon>Magnoliopsida</taxon>
        <taxon>eudicotyledons</taxon>
        <taxon>Gunneridae</taxon>
        <taxon>Pentapetalae</taxon>
        <taxon>asterids</taxon>
        <taxon>lamiids</taxon>
        <taxon>Solanales</taxon>
        <taxon>Solanaceae</taxon>
        <taxon>Nicotianoideae</taxon>
        <taxon>Nicotianeae</taxon>
        <taxon>Nicotiana</taxon>
    </lineage>
</organism>
<dbReference type="Gene3D" id="3.40.50.150">
    <property type="entry name" value="Vaccinia Virus protein VP39"/>
    <property type="match status" value="1"/>
</dbReference>
<evidence type="ECO:0000313" key="4">
    <source>
        <dbReference type="Proteomes" id="UP000187609"/>
    </source>
</evidence>
<evidence type="ECO:0000256" key="1">
    <source>
        <dbReference type="ARBA" id="ARBA00022741"/>
    </source>
</evidence>